<dbReference type="OrthoDB" id="9765084at2"/>
<dbReference type="EMBL" id="FOLG01000004">
    <property type="protein sequence ID" value="SFC33306.1"/>
    <property type="molecule type" value="Genomic_DNA"/>
</dbReference>
<dbReference type="PANTHER" id="PTHR43464:SF19">
    <property type="entry name" value="UBIQUINONE BIOSYNTHESIS O-METHYLTRANSFERASE, MITOCHONDRIAL"/>
    <property type="match status" value="1"/>
</dbReference>
<evidence type="ECO:0000256" key="1">
    <source>
        <dbReference type="ARBA" id="ARBA00022603"/>
    </source>
</evidence>
<dbReference type="SUPFAM" id="SSF53335">
    <property type="entry name" value="S-adenosyl-L-methionine-dependent methyltransferases"/>
    <property type="match status" value="1"/>
</dbReference>
<dbReference type="InterPro" id="IPR041698">
    <property type="entry name" value="Methyltransf_25"/>
</dbReference>
<dbReference type="GO" id="GO:0008168">
    <property type="term" value="F:methyltransferase activity"/>
    <property type="evidence" value="ECO:0007669"/>
    <property type="project" value="UniProtKB-KW"/>
</dbReference>
<dbReference type="PANTHER" id="PTHR43464">
    <property type="entry name" value="METHYLTRANSFERASE"/>
    <property type="match status" value="1"/>
</dbReference>
<organism evidence="5 6">
    <name type="scientific">Tropicimonas isoalkanivorans</name>
    <dbReference type="NCBI Taxonomy" id="441112"/>
    <lineage>
        <taxon>Bacteria</taxon>
        <taxon>Pseudomonadati</taxon>
        <taxon>Pseudomonadota</taxon>
        <taxon>Alphaproteobacteria</taxon>
        <taxon>Rhodobacterales</taxon>
        <taxon>Roseobacteraceae</taxon>
        <taxon>Tropicimonas</taxon>
    </lineage>
</organism>
<evidence type="ECO:0000313" key="6">
    <source>
        <dbReference type="Proteomes" id="UP000198728"/>
    </source>
</evidence>
<dbReference type="Proteomes" id="UP000198728">
    <property type="component" value="Unassembled WGS sequence"/>
</dbReference>
<keyword evidence="2 5" id="KW-0808">Transferase</keyword>
<evidence type="ECO:0000259" key="4">
    <source>
        <dbReference type="Pfam" id="PF13649"/>
    </source>
</evidence>
<keyword evidence="6" id="KW-1185">Reference proteome</keyword>
<gene>
    <name evidence="5" type="ORF">SAMN04488094_1046</name>
</gene>
<evidence type="ECO:0000256" key="3">
    <source>
        <dbReference type="ARBA" id="ARBA00022691"/>
    </source>
</evidence>
<dbReference type="RefSeq" id="WP_093360345.1">
    <property type="nucleotide sequence ID" value="NZ_FOLG01000004.1"/>
</dbReference>
<sequence length="209" mass="22569">MTDNSSNSSQDFWEPHYAKMTRPSGGRVSAVLKQFVEARPIGIALELGCARGDDAIWLAKQGWTVTGVDVAEAALSAARASAQEANVSDRTTFERHDLGMTFPTGKFDLVTAMFFHSPVDFGRVQALRRAAQSVAQGGLLLIVAHGSRAPWSWADPDTVYPTAQDELVDLALNTDDWRNVFVGPIERAAIGPKGQSAVVIDTVIAIERS</sequence>
<protein>
    <submittedName>
        <fullName evidence="5">Methyltransferase domain-containing protein</fullName>
    </submittedName>
</protein>
<keyword evidence="1 5" id="KW-0489">Methyltransferase</keyword>
<keyword evidence="3" id="KW-0949">S-adenosyl-L-methionine</keyword>
<dbReference type="GO" id="GO:0032259">
    <property type="term" value="P:methylation"/>
    <property type="evidence" value="ECO:0007669"/>
    <property type="project" value="UniProtKB-KW"/>
</dbReference>
<reference evidence="5 6" key="1">
    <citation type="submission" date="2016-10" db="EMBL/GenBank/DDBJ databases">
        <authorList>
            <person name="de Groot N.N."/>
        </authorList>
    </citation>
    <scope>NUCLEOTIDE SEQUENCE [LARGE SCALE GENOMIC DNA]</scope>
    <source>
        <strain evidence="5 6">DSM 19548</strain>
    </source>
</reference>
<dbReference type="Gene3D" id="3.40.50.150">
    <property type="entry name" value="Vaccinia Virus protein VP39"/>
    <property type="match status" value="1"/>
</dbReference>
<dbReference type="Pfam" id="PF13649">
    <property type="entry name" value="Methyltransf_25"/>
    <property type="match status" value="1"/>
</dbReference>
<dbReference type="AlphaFoldDB" id="A0A1I1IAM0"/>
<dbReference type="CDD" id="cd02440">
    <property type="entry name" value="AdoMet_MTases"/>
    <property type="match status" value="1"/>
</dbReference>
<proteinExistence type="predicted"/>
<dbReference type="STRING" id="441112.SAMN04488094_1046"/>
<evidence type="ECO:0000256" key="2">
    <source>
        <dbReference type="ARBA" id="ARBA00022679"/>
    </source>
</evidence>
<feature type="domain" description="Methyltransferase" evidence="4">
    <location>
        <begin position="45"/>
        <end position="138"/>
    </location>
</feature>
<evidence type="ECO:0000313" key="5">
    <source>
        <dbReference type="EMBL" id="SFC33306.1"/>
    </source>
</evidence>
<dbReference type="InterPro" id="IPR029063">
    <property type="entry name" value="SAM-dependent_MTases_sf"/>
</dbReference>
<name>A0A1I1IAM0_9RHOB</name>
<accession>A0A1I1IAM0</accession>